<proteinExistence type="predicted"/>
<comment type="caution">
    <text evidence="2">The sequence shown here is derived from an EMBL/GenBank/DDBJ whole genome shotgun (WGS) entry which is preliminary data.</text>
</comment>
<keyword evidence="3" id="KW-1185">Reference proteome</keyword>
<name>A0AAV4BQ95_9GAST</name>
<sequence>MIIRRYVISSPAGGNISEGDDVNNTRTRMYKQSLWDTVEKPSPLCYGWLDTTGPSSSDNDEERPVNRDKKNSKKKSEQLHGTGCEEKIYQQ</sequence>
<feature type="region of interest" description="Disordered" evidence="1">
    <location>
        <begin position="47"/>
        <end position="91"/>
    </location>
</feature>
<organism evidence="2 3">
    <name type="scientific">Plakobranchus ocellatus</name>
    <dbReference type="NCBI Taxonomy" id="259542"/>
    <lineage>
        <taxon>Eukaryota</taxon>
        <taxon>Metazoa</taxon>
        <taxon>Spiralia</taxon>
        <taxon>Lophotrochozoa</taxon>
        <taxon>Mollusca</taxon>
        <taxon>Gastropoda</taxon>
        <taxon>Heterobranchia</taxon>
        <taxon>Euthyneura</taxon>
        <taxon>Panpulmonata</taxon>
        <taxon>Sacoglossa</taxon>
        <taxon>Placobranchoidea</taxon>
        <taxon>Plakobranchidae</taxon>
        <taxon>Plakobranchus</taxon>
    </lineage>
</organism>
<gene>
    <name evidence="2" type="ORF">PoB_004824800</name>
</gene>
<reference evidence="2 3" key="1">
    <citation type="journal article" date="2021" name="Elife">
        <title>Chloroplast acquisition without the gene transfer in kleptoplastic sea slugs, Plakobranchus ocellatus.</title>
        <authorList>
            <person name="Maeda T."/>
            <person name="Takahashi S."/>
            <person name="Yoshida T."/>
            <person name="Shimamura S."/>
            <person name="Takaki Y."/>
            <person name="Nagai Y."/>
            <person name="Toyoda A."/>
            <person name="Suzuki Y."/>
            <person name="Arimoto A."/>
            <person name="Ishii H."/>
            <person name="Satoh N."/>
            <person name="Nishiyama T."/>
            <person name="Hasebe M."/>
            <person name="Maruyama T."/>
            <person name="Minagawa J."/>
            <person name="Obokata J."/>
            <person name="Shigenobu S."/>
        </authorList>
    </citation>
    <scope>NUCLEOTIDE SEQUENCE [LARGE SCALE GENOMIC DNA]</scope>
</reference>
<accession>A0AAV4BQ95</accession>
<evidence type="ECO:0000256" key="1">
    <source>
        <dbReference type="SAM" id="MobiDB-lite"/>
    </source>
</evidence>
<feature type="compositionally biased region" description="Basic and acidic residues" evidence="1">
    <location>
        <begin position="62"/>
        <end position="91"/>
    </location>
</feature>
<dbReference type="AlphaFoldDB" id="A0AAV4BQ95"/>
<evidence type="ECO:0000313" key="2">
    <source>
        <dbReference type="EMBL" id="GFO21743.1"/>
    </source>
</evidence>
<protein>
    <submittedName>
        <fullName evidence="2">Uncharacterized protein</fullName>
    </submittedName>
</protein>
<dbReference type="Proteomes" id="UP000735302">
    <property type="component" value="Unassembled WGS sequence"/>
</dbReference>
<dbReference type="EMBL" id="BLXT01005284">
    <property type="protein sequence ID" value="GFO21743.1"/>
    <property type="molecule type" value="Genomic_DNA"/>
</dbReference>
<evidence type="ECO:0000313" key="3">
    <source>
        <dbReference type="Proteomes" id="UP000735302"/>
    </source>
</evidence>